<dbReference type="InterPro" id="IPR020081">
    <property type="entry name" value="SsrA-bd_prot_CS"/>
</dbReference>
<comment type="subcellular location">
    <subcellularLocation>
        <location evidence="3">Cytoplasm</location>
    </subcellularLocation>
    <text evidence="3">The tmRNA-SmpB complex associates with stalled 70S ribosomes.</text>
</comment>
<dbReference type="GO" id="GO:0003723">
    <property type="term" value="F:RNA binding"/>
    <property type="evidence" value="ECO:0007669"/>
    <property type="project" value="UniProtKB-UniRule"/>
</dbReference>
<dbReference type="PROSITE" id="PS01317">
    <property type="entry name" value="SSRP"/>
    <property type="match status" value="1"/>
</dbReference>
<keyword evidence="1 3" id="KW-0963">Cytoplasm</keyword>
<dbReference type="GO" id="GO:0070929">
    <property type="term" value="P:trans-translation"/>
    <property type="evidence" value="ECO:0007669"/>
    <property type="project" value="UniProtKB-UniRule"/>
</dbReference>
<dbReference type="CDD" id="cd09294">
    <property type="entry name" value="SmpB"/>
    <property type="match status" value="1"/>
</dbReference>
<dbReference type="Gene3D" id="2.40.280.10">
    <property type="match status" value="1"/>
</dbReference>
<comment type="function">
    <text evidence="3">Required for rescue of stalled ribosomes mediated by trans-translation. Binds to transfer-messenger RNA (tmRNA), required for stable association of tmRNA with ribosomes. tmRNA and SmpB together mimic tRNA shape, replacing the anticodon stem-loop with SmpB. tmRNA is encoded by the ssrA gene; the 2 termini fold to resemble tRNA(Ala) and it encodes a 'tag peptide', a short internal open reading frame. During trans-translation Ala-aminoacylated tmRNA acts like a tRNA, entering the A-site of stalled ribosomes, displacing the stalled mRNA. The ribosome then switches to translate the ORF on the tmRNA; the nascent peptide is terminated with the 'tag peptide' encoded by the tmRNA and targeted for degradation. The ribosome is freed to recommence translation, which seems to be the essential function of trans-translation.</text>
</comment>
<keyword evidence="2 3" id="KW-0694">RNA-binding</keyword>
<dbReference type="PANTHER" id="PTHR30308:SF2">
    <property type="entry name" value="SSRA-BINDING PROTEIN"/>
    <property type="match status" value="1"/>
</dbReference>
<accession>A0A9D9D8G1</accession>
<name>A0A9D9D8G1_9BACL</name>
<reference evidence="4" key="2">
    <citation type="journal article" date="2021" name="PeerJ">
        <title>Extensive microbial diversity within the chicken gut microbiome revealed by metagenomics and culture.</title>
        <authorList>
            <person name="Gilroy R."/>
            <person name="Ravi A."/>
            <person name="Getino M."/>
            <person name="Pursley I."/>
            <person name="Horton D.L."/>
            <person name="Alikhan N.F."/>
            <person name="Baker D."/>
            <person name="Gharbi K."/>
            <person name="Hall N."/>
            <person name="Watson M."/>
            <person name="Adriaenssens E.M."/>
            <person name="Foster-Nyarko E."/>
            <person name="Jarju S."/>
            <person name="Secka A."/>
            <person name="Antonio M."/>
            <person name="Oren A."/>
            <person name="Chaudhuri R.R."/>
            <person name="La Ragione R."/>
            <person name="Hildebrand F."/>
            <person name="Pallen M.J."/>
        </authorList>
    </citation>
    <scope>NUCLEOTIDE SEQUENCE</scope>
    <source>
        <strain evidence="4">1748</strain>
    </source>
</reference>
<comment type="caution">
    <text evidence="4">The sequence shown here is derived from an EMBL/GenBank/DDBJ whole genome shotgun (WGS) entry which is preliminary data.</text>
</comment>
<evidence type="ECO:0000256" key="2">
    <source>
        <dbReference type="ARBA" id="ARBA00022884"/>
    </source>
</evidence>
<dbReference type="NCBIfam" id="TIGR00086">
    <property type="entry name" value="smpB"/>
    <property type="match status" value="1"/>
</dbReference>
<evidence type="ECO:0000313" key="4">
    <source>
        <dbReference type="EMBL" id="MBO8413880.1"/>
    </source>
</evidence>
<dbReference type="AlphaFoldDB" id="A0A9D9D8G1"/>
<comment type="similarity">
    <text evidence="3">Belongs to the SmpB family.</text>
</comment>
<evidence type="ECO:0000256" key="3">
    <source>
        <dbReference type="HAMAP-Rule" id="MF_00023"/>
    </source>
</evidence>
<dbReference type="GO" id="GO:0070930">
    <property type="term" value="P:trans-translation-dependent protein tagging"/>
    <property type="evidence" value="ECO:0007669"/>
    <property type="project" value="TreeGrafter"/>
</dbReference>
<protein>
    <recommendedName>
        <fullName evidence="3">SsrA-binding protein</fullName>
    </recommendedName>
    <alternativeName>
        <fullName evidence="3">Small protein B</fullName>
    </alternativeName>
</protein>
<evidence type="ECO:0000313" key="5">
    <source>
        <dbReference type="Proteomes" id="UP000823629"/>
    </source>
</evidence>
<dbReference type="SUPFAM" id="SSF74982">
    <property type="entry name" value="Small protein B (SmpB)"/>
    <property type="match status" value="1"/>
</dbReference>
<dbReference type="GO" id="GO:0005829">
    <property type="term" value="C:cytosol"/>
    <property type="evidence" value="ECO:0007669"/>
    <property type="project" value="TreeGrafter"/>
</dbReference>
<dbReference type="Pfam" id="PF01668">
    <property type="entry name" value="SmpB"/>
    <property type="match status" value="1"/>
</dbReference>
<evidence type="ECO:0000256" key="1">
    <source>
        <dbReference type="ARBA" id="ARBA00022490"/>
    </source>
</evidence>
<reference evidence="4" key="1">
    <citation type="submission" date="2020-10" db="EMBL/GenBank/DDBJ databases">
        <authorList>
            <person name="Gilroy R."/>
        </authorList>
    </citation>
    <scope>NUCLEOTIDE SEQUENCE</scope>
    <source>
        <strain evidence="4">1748</strain>
    </source>
</reference>
<dbReference type="InterPro" id="IPR023620">
    <property type="entry name" value="SmpB"/>
</dbReference>
<dbReference type="Proteomes" id="UP000823629">
    <property type="component" value="Unassembled WGS sequence"/>
</dbReference>
<organism evidence="4 5">
    <name type="scientific">Candidatus Scatoplasma merdavium</name>
    <dbReference type="NCBI Taxonomy" id="2840932"/>
    <lineage>
        <taxon>Bacteria</taxon>
        <taxon>Bacillati</taxon>
        <taxon>Bacillota</taxon>
        <taxon>Bacilli</taxon>
        <taxon>Bacillales</taxon>
        <taxon>Candidatus Scatoplasma</taxon>
    </lineage>
</organism>
<dbReference type="NCBIfam" id="NF003843">
    <property type="entry name" value="PRK05422.1"/>
    <property type="match status" value="1"/>
</dbReference>
<dbReference type="PANTHER" id="PTHR30308">
    <property type="entry name" value="TMRNA-BINDING COMPONENT OF TRANS-TRANSLATION TAGGING COMPLEX"/>
    <property type="match status" value="1"/>
</dbReference>
<dbReference type="HAMAP" id="MF_00023">
    <property type="entry name" value="SmpB"/>
    <property type="match status" value="1"/>
</dbReference>
<dbReference type="EMBL" id="JADING010000003">
    <property type="protein sequence ID" value="MBO8413880.1"/>
    <property type="molecule type" value="Genomic_DNA"/>
</dbReference>
<dbReference type="InterPro" id="IPR000037">
    <property type="entry name" value="SsrA-bd_prot"/>
</dbReference>
<proteinExistence type="inferred from homology"/>
<gene>
    <name evidence="3 4" type="primary">smpB</name>
    <name evidence="4" type="ORF">IAC78_00140</name>
</gene>
<sequence>MAEDRIKLIATNRKAHYLYFLSDYFEAGISLFGTEIKSLRSSHCSIDGAYVAIKNNEAYVYDMDIPVYTHGNIFNHEPKRVRKLLLHKREIAKLAQKVQLKGYTIVVTRCYLKNGKAKLEIALGKGKNTIDKRETIKKRDVQRKIEKELKNHN</sequence>